<organism evidence="1 2">
    <name type="scientific">Elysia crispata</name>
    <name type="common">lettuce slug</name>
    <dbReference type="NCBI Taxonomy" id="231223"/>
    <lineage>
        <taxon>Eukaryota</taxon>
        <taxon>Metazoa</taxon>
        <taxon>Spiralia</taxon>
        <taxon>Lophotrochozoa</taxon>
        <taxon>Mollusca</taxon>
        <taxon>Gastropoda</taxon>
        <taxon>Heterobranchia</taxon>
        <taxon>Euthyneura</taxon>
        <taxon>Panpulmonata</taxon>
        <taxon>Sacoglossa</taxon>
        <taxon>Placobranchoidea</taxon>
        <taxon>Plakobranchidae</taxon>
        <taxon>Elysia</taxon>
    </lineage>
</organism>
<dbReference type="Proteomes" id="UP001283361">
    <property type="component" value="Unassembled WGS sequence"/>
</dbReference>
<proteinExistence type="predicted"/>
<comment type="caution">
    <text evidence="1">The sequence shown here is derived from an EMBL/GenBank/DDBJ whole genome shotgun (WGS) entry which is preliminary data.</text>
</comment>
<protein>
    <submittedName>
        <fullName evidence="1">Uncharacterized protein</fullName>
    </submittedName>
</protein>
<dbReference type="AlphaFoldDB" id="A0AAE1CKW3"/>
<evidence type="ECO:0000313" key="1">
    <source>
        <dbReference type="EMBL" id="KAK3704943.1"/>
    </source>
</evidence>
<reference evidence="1" key="1">
    <citation type="journal article" date="2023" name="G3 (Bethesda)">
        <title>A reference genome for the long-term kleptoplast-retaining sea slug Elysia crispata morphotype clarki.</title>
        <authorList>
            <person name="Eastman K.E."/>
            <person name="Pendleton A.L."/>
            <person name="Shaikh M.A."/>
            <person name="Suttiyut T."/>
            <person name="Ogas R."/>
            <person name="Tomko P."/>
            <person name="Gavelis G."/>
            <person name="Widhalm J.R."/>
            <person name="Wisecaver J.H."/>
        </authorList>
    </citation>
    <scope>NUCLEOTIDE SEQUENCE</scope>
    <source>
        <strain evidence="1">ECLA1</strain>
    </source>
</reference>
<accession>A0AAE1CKW3</accession>
<gene>
    <name evidence="1" type="ORF">RRG08_017736</name>
</gene>
<dbReference type="EMBL" id="JAWDGP010007779">
    <property type="protein sequence ID" value="KAK3704943.1"/>
    <property type="molecule type" value="Genomic_DNA"/>
</dbReference>
<evidence type="ECO:0000313" key="2">
    <source>
        <dbReference type="Proteomes" id="UP001283361"/>
    </source>
</evidence>
<keyword evidence="2" id="KW-1185">Reference proteome</keyword>
<sequence length="124" mass="14101">MKRALLQRLFTGRFFKQDAEYLALSSCLPLPSQSITDRALALVQPDRTFPHKLISLQNSTWPFSYLARTKRIDRPWKLLGTLKKYCTAVSSDRLGEKRAVEIWLTRGEITSRGSNLGAWSSPSS</sequence>
<name>A0AAE1CKW3_9GAST</name>